<reference evidence="2" key="2">
    <citation type="submission" date="2016-11" db="EMBL/GenBank/DDBJ databases">
        <authorList>
            <person name="Jaros S."/>
            <person name="Januszkiewicz K."/>
            <person name="Wedrychowicz H."/>
        </authorList>
    </citation>
    <scope>NUCLEOTIDE SEQUENCE [LARGE SCALE GENOMIC DNA]</scope>
    <source>
        <strain evidence="2">DSM 19859</strain>
    </source>
</reference>
<evidence type="ECO:0000313" key="1">
    <source>
        <dbReference type="EMBL" id="RXG28765.1"/>
    </source>
</evidence>
<dbReference type="InterPro" id="IPR045470">
    <property type="entry name" value="DUF6495"/>
</dbReference>
<evidence type="ECO:0000313" key="2">
    <source>
        <dbReference type="EMBL" id="SHH45831.1"/>
    </source>
</evidence>
<dbReference type="Pfam" id="PF20105">
    <property type="entry name" value="DUF6495"/>
    <property type="match status" value="1"/>
</dbReference>
<evidence type="ECO:0000313" key="3">
    <source>
        <dbReference type="Proteomes" id="UP000184240"/>
    </source>
</evidence>
<name>A0A1M5T4Z0_9FLAO</name>
<dbReference type="Proteomes" id="UP000290037">
    <property type="component" value="Unassembled WGS sequence"/>
</dbReference>
<sequence length="158" mass="18681">MKYIRLSKEQLDEMHQEFINFLASQSITAEEWDTIKKNQPETAEQELDVFSDLIWEGVLSKVEYLEHFSPQHMFLFKVGALKISMISIEVENKSIDITTPQGYKWLQDNFMKDEVNLYSSSKLLSDDRNNDIFVLIRQGANITKGELYRWFEKFVEVE</sequence>
<dbReference type="RefSeq" id="WP_072979512.1">
    <property type="nucleotide sequence ID" value="NZ_FQXT01000001.1"/>
</dbReference>
<dbReference type="EMBL" id="FQXT01000001">
    <property type="protein sequence ID" value="SHH45831.1"/>
    <property type="molecule type" value="Genomic_DNA"/>
</dbReference>
<proteinExistence type="predicted"/>
<dbReference type="STRING" id="573501.SAMN04487999_0249"/>
<gene>
    <name evidence="1" type="ORF">DSM01_2226</name>
    <name evidence="2" type="ORF">SAMN04487999_0249</name>
</gene>
<reference evidence="1 4" key="3">
    <citation type="submission" date="2018-07" db="EMBL/GenBank/DDBJ databases">
        <title>Leeuwenhoekiella genomics.</title>
        <authorList>
            <person name="Tahon G."/>
            <person name="Willems A."/>
        </authorList>
    </citation>
    <scope>NUCLEOTIDE SEQUENCE [LARGE SCALE GENOMIC DNA]</scope>
    <source>
        <strain evidence="1 4">LMG 24856</strain>
    </source>
</reference>
<dbReference type="Proteomes" id="UP000184240">
    <property type="component" value="Unassembled WGS sequence"/>
</dbReference>
<dbReference type="AlphaFoldDB" id="A0A1M5T4Z0"/>
<evidence type="ECO:0008006" key="5">
    <source>
        <dbReference type="Google" id="ProtNLM"/>
    </source>
</evidence>
<organism evidence="2 3">
    <name type="scientific">Leeuwenhoekiella palythoae</name>
    <dbReference type="NCBI Taxonomy" id="573501"/>
    <lineage>
        <taxon>Bacteria</taxon>
        <taxon>Pseudomonadati</taxon>
        <taxon>Bacteroidota</taxon>
        <taxon>Flavobacteriia</taxon>
        <taxon>Flavobacteriales</taxon>
        <taxon>Flavobacteriaceae</taxon>
        <taxon>Leeuwenhoekiella</taxon>
    </lineage>
</organism>
<accession>A0A1M5T4Z0</accession>
<keyword evidence="4" id="KW-1185">Reference proteome</keyword>
<evidence type="ECO:0000313" key="4">
    <source>
        <dbReference type="Proteomes" id="UP000290037"/>
    </source>
</evidence>
<dbReference type="OrthoDB" id="956723at2"/>
<dbReference type="EMBL" id="QOVN01000004">
    <property type="protein sequence ID" value="RXG28765.1"/>
    <property type="molecule type" value="Genomic_DNA"/>
</dbReference>
<reference evidence="3" key="1">
    <citation type="submission" date="2016-11" db="EMBL/GenBank/DDBJ databases">
        <authorList>
            <person name="Varghese N."/>
            <person name="Submissions S."/>
        </authorList>
    </citation>
    <scope>NUCLEOTIDE SEQUENCE [LARGE SCALE GENOMIC DNA]</scope>
    <source>
        <strain evidence="3">DSM 19859</strain>
    </source>
</reference>
<protein>
    <recommendedName>
        <fullName evidence="5">Histidyl-tRNA synthetase</fullName>
    </recommendedName>
</protein>